<keyword evidence="7 10" id="KW-0418">Kinase</keyword>
<feature type="binding site" evidence="10">
    <location>
        <position position="73"/>
    </location>
    <ligand>
        <name>substrate</name>
    </ligand>
</feature>
<evidence type="ECO:0000256" key="2">
    <source>
        <dbReference type="ARBA" id="ARBA00022490"/>
    </source>
</evidence>
<dbReference type="InterPro" id="IPR004662">
    <property type="entry name" value="AcgluKinase_fam"/>
</dbReference>
<dbReference type="InterPro" id="IPR001048">
    <property type="entry name" value="Asp/Glu/Uridylate_kinase"/>
</dbReference>
<dbReference type="PIRSF" id="PIRSF000728">
    <property type="entry name" value="NAGK"/>
    <property type="match status" value="1"/>
</dbReference>
<reference evidence="12" key="1">
    <citation type="submission" date="2021-11" db="EMBL/GenBank/DDBJ databases">
        <title>Vibrio ZSDE26 sp. nov. and Vibrio ZSDZ34 sp. nov., isolated from coastal seawater in Qingdao.</title>
        <authorList>
            <person name="Zhang P."/>
        </authorList>
    </citation>
    <scope>NUCLEOTIDE SEQUENCE</scope>
    <source>
        <strain evidence="12">ZSDZ34</strain>
    </source>
</reference>
<comment type="similarity">
    <text evidence="10">Belongs to the acetylglutamate kinase family. ArgB subfamily.</text>
</comment>
<evidence type="ECO:0000256" key="9">
    <source>
        <dbReference type="ARBA" id="ARBA00048141"/>
    </source>
</evidence>
<dbReference type="GO" id="GO:0003991">
    <property type="term" value="F:acetylglutamate kinase activity"/>
    <property type="evidence" value="ECO:0007669"/>
    <property type="project" value="UniProtKB-UniRule"/>
</dbReference>
<keyword evidence="3 10" id="KW-0055">Arginine biosynthesis</keyword>
<evidence type="ECO:0000259" key="11">
    <source>
        <dbReference type="Pfam" id="PF00696"/>
    </source>
</evidence>
<dbReference type="InterPro" id="IPR036393">
    <property type="entry name" value="AceGlu_kinase-like_sf"/>
</dbReference>
<dbReference type="InterPro" id="IPR037528">
    <property type="entry name" value="ArgB"/>
</dbReference>
<dbReference type="PANTHER" id="PTHR23342">
    <property type="entry name" value="N-ACETYLGLUTAMATE SYNTHASE"/>
    <property type="match status" value="1"/>
</dbReference>
<dbReference type="Pfam" id="PF00696">
    <property type="entry name" value="AA_kinase"/>
    <property type="match status" value="1"/>
</dbReference>
<feature type="site" description="Transition state stabilizer" evidence="10">
    <location>
        <position position="224"/>
    </location>
</feature>
<feature type="binding site" evidence="10">
    <location>
        <position position="165"/>
    </location>
    <ligand>
        <name>substrate</name>
    </ligand>
</feature>
<comment type="pathway">
    <text evidence="1 10">Amino-acid biosynthesis; L-arginine biosynthesis; N(2)-acetyl-L-ornithine from L-glutamate: step 2/4.</text>
</comment>
<evidence type="ECO:0000256" key="7">
    <source>
        <dbReference type="ARBA" id="ARBA00022777"/>
    </source>
</evidence>
<accession>A0A9X1WEI8</accession>
<comment type="caution">
    <text evidence="12">The sequence shown here is derived from an EMBL/GenBank/DDBJ whole genome shotgun (WGS) entry which is preliminary data.</text>
</comment>
<proteinExistence type="inferred from homology"/>
<evidence type="ECO:0000256" key="6">
    <source>
        <dbReference type="ARBA" id="ARBA00022741"/>
    </source>
</evidence>
<name>A0A9X1WEI8_9VIBR</name>
<sequence length="266" mass="27391">MTQSIQSKATPLVIKLGGAALSCSETLLKLFGAVVDYKHKAQRDIVVVHGGGYLVDELMQKLNLPTVKKQGLRVTPYDQIPVIAGALAGTANKLLQGEAIKAGLQTVGLSLADGDLCKVTELDADLGAVGHAKPGNASVLQAILSTGALPIISSIGLTAQGQLMNVNADQAAVAVAGALDADLVLLSDVSGVLDGKGHLIASLSQQEADALIDGKVITDGMIVKVQAALQAANDLGRPIEVATWRYPEKLSQLFAGESIGTQFLPS</sequence>
<feature type="binding site" evidence="10">
    <location>
        <begin position="51"/>
        <end position="52"/>
    </location>
    <ligand>
        <name>substrate</name>
    </ligand>
</feature>
<dbReference type="Gene3D" id="3.40.1160.10">
    <property type="entry name" value="Acetylglutamate kinase-like"/>
    <property type="match status" value="1"/>
</dbReference>
<feature type="site" description="Transition state stabilizer" evidence="10">
    <location>
        <position position="15"/>
    </location>
</feature>
<dbReference type="HAMAP" id="MF_00082">
    <property type="entry name" value="ArgB"/>
    <property type="match status" value="1"/>
</dbReference>
<keyword evidence="2 10" id="KW-0963">Cytoplasm</keyword>
<dbReference type="EMBL" id="JAJNNZ010000028">
    <property type="protein sequence ID" value="MCJ2378919.1"/>
    <property type="molecule type" value="Genomic_DNA"/>
</dbReference>
<keyword evidence="6 10" id="KW-0547">Nucleotide-binding</keyword>
<evidence type="ECO:0000313" key="12">
    <source>
        <dbReference type="EMBL" id="MCJ2378919.1"/>
    </source>
</evidence>
<dbReference type="GO" id="GO:0042450">
    <property type="term" value="P:L-arginine biosynthetic process via ornithine"/>
    <property type="evidence" value="ECO:0007669"/>
    <property type="project" value="UniProtKB-UniRule"/>
</dbReference>
<dbReference type="GO" id="GO:0005737">
    <property type="term" value="C:cytoplasm"/>
    <property type="evidence" value="ECO:0007669"/>
    <property type="project" value="UniProtKB-SubCell"/>
</dbReference>
<organism evidence="12 13">
    <name type="scientific">Vibrio gelatinilyticus</name>
    <dbReference type="NCBI Taxonomy" id="2893468"/>
    <lineage>
        <taxon>Bacteria</taxon>
        <taxon>Pseudomonadati</taxon>
        <taxon>Pseudomonadota</taxon>
        <taxon>Gammaproteobacteria</taxon>
        <taxon>Vibrionales</taxon>
        <taxon>Vibrionaceae</taxon>
        <taxon>Vibrio</taxon>
    </lineage>
</organism>
<dbReference type="InterPro" id="IPR041731">
    <property type="entry name" value="NAGK-NC"/>
</dbReference>
<evidence type="ECO:0000256" key="10">
    <source>
        <dbReference type="HAMAP-Rule" id="MF_00082"/>
    </source>
</evidence>
<evidence type="ECO:0000256" key="4">
    <source>
        <dbReference type="ARBA" id="ARBA00022605"/>
    </source>
</evidence>
<dbReference type="PANTHER" id="PTHR23342:SF0">
    <property type="entry name" value="N-ACETYLGLUTAMATE SYNTHASE, MITOCHONDRIAL"/>
    <property type="match status" value="1"/>
</dbReference>
<dbReference type="RefSeq" id="WP_244359414.1">
    <property type="nucleotide sequence ID" value="NZ_JAJNNZ010000028.1"/>
</dbReference>
<keyword evidence="13" id="KW-1185">Reference proteome</keyword>
<evidence type="ECO:0000256" key="1">
    <source>
        <dbReference type="ARBA" id="ARBA00004828"/>
    </source>
</evidence>
<protein>
    <recommendedName>
        <fullName evidence="10">Acetylglutamate kinase</fullName>
        <ecNumber evidence="10">2.7.2.8</ecNumber>
    </recommendedName>
    <alternativeName>
        <fullName evidence="10">N-acetyl-L-glutamate 5-phosphotransferase</fullName>
    </alternativeName>
    <alternativeName>
        <fullName evidence="10">NAG kinase</fullName>
        <shortName evidence="10">NAGK</shortName>
    </alternativeName>
</protein>
<comment type="catalytic activity">
    <reaction evidence="9 10">
        <text>N-acetyl-L-glutamate + ATP = N-acetyl-L-glutamyl 5-phosphate + ADP</text>
        <dbReference type="Rhea" id="RHEA:14629"/>
        <dbReference type="ChEBI" id="CHEBI:30616"/>
        <dbReference type="ChEBI" id="CHEBI:44337"/>
        <dbReference type="ChEBI" id="CHEBI:57936"/>
        <dbReference type="ChEBI" id="CHEBI:456216"/>
        <dbReference type="EC" id="2.7.2.8"/>
    </reaction>
</comment>
<evidence type="ECO:0000256" key="3">
    <source>
        <dbReference type="ARBA" id="ARBA00022571"/>
    </source>
</evidence>
<evidence type="ECO:0000313" key="13">
    <source>
        <dbReference type="Proteomes" id="UP001139488"/>
    </source>
</evidence>
<comment type="function">
    <text evidence="10">Catalyzes the ATP-dependent phosphorylation of N-acetyl-L-glutamate.</text>
</comment>
<dbReference type="GO" id="GO:0005524">
    <property type="term" value="F:ATP binding"/>
    <property type="evidence" value="ECO:0007669"/>
    <property type="project" value="UniProtKB-UniRule"/>
</dbReference>
<dbReference type="AlphaFoldDB" id="A0A9X1WEI8"/>
<evidence type="ECO:0000256" key="5">
    <source>
        <dbReference type="ARBA" id="ARBA00022679"/>
    </source>
</evidence>
<gene>
    <name evidence="10 12" type="primary">argB</name>
    <name evidence="12" type="ORF">LNL84_19140</name>
</gene>
<keyword evidence="8 10" id="KW-0067">ATP-binding</keyword>
<feature type="domain" description="Aspartate/glutamate/uridylate kinase" evidence="11">
    <location>
        <begin position="12"/>
        <end position="241"/>
    </location>
</feature>
<dbReference type="CDD" id="cd04249">
    <property type="entry name" value="AAK_NAGK-NC"/>
    <property type="match status" value="1"/>
</dbReference>
<keyword evidence="4 10" id="KW-0028">Amino-acid biosynthesis</keyword>
<dbReference type="SUPFAM" id="SSF53633">
    <property type="entry name" value="Carbamate kinase-like"/>
    <property type="match status" value="1"/>
</dbReference>
<dbReference type="Proteomes" id="UP001139488">
    <property type="component" value="Unassembled WGS sequence"/>
</dbReference>
<dbReference type="EC" id="2.7.2.8" evidence="10"/>
<keyword evidence="5 10" id="KW-0808">Transferase</keyword>
<dbReference type="NCBIfam" id="TIGR00761">
    <property type="entry name" value="argB"/>
    <property type="match status" value="1"/>
</dbReference>
<evidence type="ECO:0000256" key="8">
    <source>
        <dbReference type="ARBA" id="ARBA00022840"/>
    </source>
</evidence>
<comment type="subcellular location">
    <subcellularLocation>
        <location evidence="10">Cytoplasm</location>
    </subcellularLocation>
</comment>